<organism evidence="1 2">
    <name type="scientific">Rattus norvegicus</name>
    <name type="common">Rat</name>
    <dbReference type="NCBI Taxonomy" id="10116"/>
    <lineage>
        <taxon>Eukaryota</taxon>
        <taxon>Metazoa</taxon>
        <taxon>Chordata</taxon>
        <taxon>Craniata</taxon>
        <taxon>Vertebrata</taxon>
        <taxon>Euteleostomi</taxon>
        <taxon>Mammalia</taxon>
        <taxon>Eutheria</taxon>
        <taxon>Euarchontoglires</taxon>
        <taxon>Glires</taxon>
        <taxon>Rodentia</taxon>
        <taxon>Myomorpha</taxon>
        <taxon>Muroidea</taxon>
        <taxon>Muridae</taxon>
        <taxon>Murinae</taxon>
        <taxon>Rattus</taxon>
    </lineage>
</organism>
<evidence type="ECO:0000313" key="1">
    <source>
        <dbReference type="EMBL" id="EDM08910.1"/>
    </source>
</evidence>
<dbReference type="Proteomes" id="UP000234681">
    <property type="component" value="Chromosome 16"/>
</dbReference>
<gene>
    <name evidence="1" type="ORF">rCG_43124</name>
</gene>
<reference evidence="1 2" key="1">
    <citation type="submission" date="2005-09" db="EMBL/GenBank/DDBJ databases">
        <authorList>
            <person name="Mural R.J."/>
            <person name="Li P.W."/>
            <person name="Adams M.D."/>
            <person name="Amanatides P.G."/>
            <person name="Baden-Tillson H."/>
            <person name="Barnstead M."/>
            <person name="Chin S.H."/>
            <person name="Dew I."/>
            <person name="Evans C.A."/>
            <person name="Ferriera S."/>
            <person name="Flanigan M."/>
            <person name="Fosler C."/>
            <person name="Glodek A."/>
            <person name="Gu Z."/>
            <person name="Holt R.A."/>
            <person name="Jennings D."/>
            <person name="Kraft C.L."/>
            <person name="Lu F."/>
            <person name="Nguyen T."/>
            <person name="Nusskern D.R."/>
            <person name="Pfannkoch C.M."/>
            <person name="Sitter C."/>
            <person name="Sutton G.G."/>
            <person name="Venter J.C."/>
            <person name="Wang Z."/>
            <person name="Woodage T."/>
            <person name="Zheng X.H."/>
            <person name="Zhong F."/>
        </authorList>
    </citation>
    <scope>NUCLEOTIDE SEQUENCE [LARGE SCALE GENOMIC DNA]</scope>
    <source>
        <strain>BN</strain>
        <strain evidence="2">Sprague-Dawley</strain>
    </source>
</reference>
<dbReference type="EMBL" id="CH473970">
    <property type="protein sequence ID" value="EDM08910.1"/>
    <property type="molecule type" value="Genomic_DNA"/>
</dbReference>
<dbReference type="AlphaFoldDB" id="A6IWG2"/>
<accession>A6IWG2</accession>
<protein>
    <submittedName>
        <fullName evidence="1">RCG43124</fullName>
    </submittedName>
</protein>
<sequence>MGYSLSSTGSRTSGFRCVWFQVTWKAPGVVPGDLTGSRCGSS</sequence>
<proteinExistence type="predicted"/>
<name>A6IWG2_RAT</name>
<evidence type="ECO:0000313" key="2">
    <source>
        <dbReference type="Proteomes" id="UP000234681"/>
    </source>
</evidence>